<evidence type="ECO:0000256" key="1">
    <source>
        <dbReference type="SAM" id="SignalP"/>
    </source>
</evidence>
<name>A0A9X0WEL8_9GAMM</name>
<keyword evidence="3" id="KW-1185">Reference proteome</keyword>
<accession>A0A9X0WEL8</accession>
<feature type="chain" id="PRO_5040947908" evidence="1">
    <location>
        <begin position="24"/>
        <end position="184"/>
    </location>
</feature>
<gene>
    <name evidence="2" type="ORF">CKO25_01115</name>
</gene>
<evidence type="ECO:0000313" key="3">
    <source>
        <dbReference type="Proteomes" id="UP001138802"/>
    </source>
</evidence>
<organism evidence="2 3">
    <name type="scientific">Thiocapsa imhoffii</name>
    <dbReference type="NCBI Taxonomy" id="382777"/>
    <lineage>
        <taxon>Bacteria</taxon>
        <taxon>Pseudomonadati</taxon>
        <taxon>Pseudomonadota</taxon>
        <taxon>Gammaproteobacteria</taxon>
        <taxon>Chromatiales</taxon>
        <taxon>Chromatiaceae</taxon>
        <taxon>Thiocapsa</taxon>
    </lineage>
</organism>
<dbReference type="AlphaFoldDB" id="A0A9X0WEL8"/>
<protein>
    <submittedName>
        <fullName evidence="2">Uncharacterized protein</fullName>
    </submittedName>
</protein>
<evidence type="ECO:0000313" key="2">
    <source>
        <dbReference type="EMBL" id="MBK1643274.1"/>
    </source>
</evidence>
<proteinExistence type="predicted"/>
<dbReference type="RefSeq" id="WP_200386061.1">
    <property type="nucleotide sequence ID" value="NZ_NRSD01000001.1"/>
</dbReference>
<reference evidence="2 3" key="1">
    <citation type="journal article" date="2020" name="Microorganisms">
        <title>Osmotic Adaptation and Compatible Solute Biosynthesis of Phototrophic Bacteria as Revealed from Genome Analyses.</title>
        <authorList>
            <person name="Imhoff J.F."/>
            <person name="Rahn T."/>
            <person name="Kunzel S."/>
            <person name="Keller A."/>
            <person name="Neulinger S.C."/>
        </authorList>
    </citation>
    <scope>NUCLEOTIDE SEQUENCE [LARGE SCALE GENOMIC DNA]</scope>
    <source>
        <strain evidence="2 3">DSM 21303</strain>
    </source>
</reference>
<dbReference type="Proteomes" id="UP001138802">
    <property type="component" value="Unassembled WGS sequence"/>
</dbReference>
<keyword evidence="1" id="KW-0732">Signal</keyword>
<sequence length="184" mass="19276">MSSTRSARLLLASLFLAGASAHAEQAVTLLGLGSSIPDAWQLETPSSDMRLLQSAIPAADGDAAAFVVFYFGPEQGGTLEANVERWQSQFQGPEGTAVEPRISEIGTAALPATLVELRGSYGRSVGMGPGGDMLPDRMLLAAVVETPEGTLYPQLHGPAMLVAEQRDAFIAFVRGLQPAATPRP</sequence>
<feature type="signal peptide" evidence="1">
    <location>
        <begin position="1"/>
        <end position="23"/>
    </location>
</feature>
<dbReference type="EMBL" id="NRSD01000001">
    <property type="protein sequence ID" value="MBK1643274.1"/>
    <property type="molecule type" value="Genomic_DNA"/>
</dbReference>
<comment type="caution">
    <text evidence="2">The sequence shown here is derived from an EMBL/GenBank/DDBJ whole genome shotgun (WGS) entry which is preliminary data.</text>
</comment>